<proteinExistence type="predicted"/>
<evidence type="ECO:0000313" key="1">
    <source>
        <dbReference type="EMBL" id="MCX2972259.1"/>
    </source>
</evidence>
<organism evidence="1 2">
    <name type="scientific">Candidatus Seongchinamella marina</name>
    <dbReference type="NCBI Taxonomy" id="2518990"/>
    <lineage>
        <taxon>Bacteria</taxon>
        <taxon>Pseudomonadati</taxon>
        <taxon>Pseudomonadota</taxon>
        <taxon>Gammaproteobacteria</taxon>
        <taxon>Cellvibrionales</taxon>
        <taxon>Halieaceae</taxon>
        <taxon>Seongchinamella</taxon>
    </lineage>
</organism>
<comment type="caution">
    <text evidence="1">The sequence shown here is derived from an EMBL/GenBank/DDBJ whole genome shotgun (WGS) entry which is preliminary data.</text>
</comment>
<keyword evidence="2" id="KW-1185">Reference proteome</keyword>
<dbReference type="EMBL" id="SHNP01000001">
    <property type="protein sequence ID" value="MCX2972259.1"/>
    <property type="molecule type" value="Genomic_DNA"/>
</dbReference>
<name>A0ABT3SQY7_9GAMM</name>
<gene>
    <name evidence="1" type="ORF">EYC87_01490</name>
</gene>
<dbReference type="RefSeq" id="WP_279251297.1">
    <property type="nucleotide sequence ID" value="NZ_SHNP01000001.1"/>
</dbReference>
<sequence>MAEHRKSLDDCAREYAEMSQDKLPSSLGFSARLNMLWDLAGVAPSQFEGRVLGVMAINTQWRETEIRKWLQKDVLPPRSDLRNMVIFLVAQLGEGQSVERWEAFLIYGAPVVSSPVNHAMYREDQARREIASLIFAKLADEYGIPPSAYDADKAFQRCLGLMHKFNIYEMQDFQPGHLEPFKNCMFPSE</sequence>
<accession>A0ABT3SQY7</accession>
<reference evidence="1" key="1">
    <citation type="submission" date="2019-02" db="EMBL/GenBank/DDBJ databases">
        <authorList>
            <person name="Li S.-H."/>
        </authorList>
    </citation>
    <scope>NUCLEOTIDE SEQUENCE</scope>
    <source>
        <strain evidence="1">IMCC8485</strain>
    </source>
</reference>
<protein>
    <submittedName>
        <fullName evidence="1">Uncharacterized protein</fullName>
    </submittedName>
</protein>
<evidence type="ECO:0000313" key="2">
    <source>
        <dbReference type="Proteomes" id="UP001143307"/>
    </source>
</evidence>
<dbReference type="Proteomes" id="UP001143307">
    <property type="component" value="Unassembled WGS sequence"/>
</dbReference>